<dbReference type="RefSeq" id="WP_005195825.1">
    <property type="nucleotide sequence ID" value="NZ_BAHB01000039.1"/>
</dbReference>
<dbReference type="PANTHER" id="PTHR43798:SF31">
    <property type="entry name" value="AB HYDROLASE SUPERFAMILY PROTEIN YCLE"/>
    <property type="match status" value="1"/>
</dbReference>
<evidence type="ECO:0000313" key="4">
    <source>
        <dbReference type="Proteomes" id="UP000010744"/>
    </source>
</evidence>
<dbReference type="EMBL" id="BAHB01000039">
    <property type="protein sequence ID" value="GAB84422.1"/>
    <property type="molecule type" value="Genomic_DNA"/>
</dbReference>
<keyword evidence="4" id="KW-1185">Reference proteome</keyword>
<proteinExistence type="predicted"/>
<organism evidence="3 4">
    <name type="scientific">Gordonia rubripertincta NBRC 101908</name>
    <dbReference type="NCBI Taxonomy" id="1077975"/>
    <lineage>
        <taxon>Bacteria</taxon>
        <taxon>Bacillati</taxon>
        <taxon>Actinomycetota</taxon>
        <taxon>Actinomycetes</taxon>
        <taxon>Mycobacteriales</taxon>
        <taxon>Gordoniaceae</taxon>
        <taxon>Gordonia</taxon>
    </lineage>
</organism>
<protein>
    <submittedName>
        <fullName evidence="3">Hydrolase</fullName>
    </submittedName>
</protein>
<dbReference type="Pfam" id="PF12697">
    <property type="entry name" value="Abhydrolase_6"/>
    <property type="match status" value="1"/>
</dbReference>
<feature type="domain" description="AB hydrolase-1" evidence="2">
    <location>
        <begin position="24"/>
        <end position="265"/>
    </location>
</feature>
<name>A0ABQ0HQ72_GORRU</name>
<comment type="caution">
    <text evidence="3">The sequence shown here is derived from an EMBL/GenBank/DDBJ whole genome shotgun (WGS) entry which is preliminary data.</text>
</comment>
<dbReference type="SUPFAM" id="SSF53474">
    <property type="entry name" value="alpha/beta-Hydrolases"/>
    <property type="match status" value="1"/>
</dbReference>
<dbReference type="InterPro" id="IPR000073">
    <property type="entry name" value="AB_hydrolase_1"/>
</dbReference>
<reference evidence="3 4" key="1">
    <citation type="submission" date="2012-08" db="EMBL/GenBank/DDBJ databases">
        <title>Whole genome shotgun sequence of Gordonia rubripertincta NBRC 101908.</title>
        <authorList>
            <person name="Takarada H."/>
            <person name="Hosoyama A."/>
            <person name="Tsuchikane K."/>
            <person name="Katsumata H."/>
            <person name="Baba S."/>
            <person name="Ohji S."/>
            <person name="Yamazaki S."/>
            <person name="Fujita N."/>
        </authorList>
    </citation>
    <scope>NUCLEOTIDE SEQUENCE [LARGE SCALE GENOMIC DNA]</scope>
    <source>
        <strain evidence="3 4">NBRC 101908</strain>
    </source>
</reference>
<dbReference type="InterPro" id="IPR050266">
    <property type="entry name" value="AB_hydrolase_sf"/>
</dbReference>
<evidence type="ECO:0000313" key="3">
    <source>
        <dbReference type="EMBL" id="GAB84422.1"/>
    </source>
</evidence>
<dbReference type="PANTHER" id="PTHR43798">
    <property type="entry name" value="MONOACYLGLYCEROL LIPASE"/>
    <property type="match status" value="1"/>
</dbReference>
<evidence type="ECO:0000256" key="1">
    <source>
        <dbReference type="ARBA" id="ARBA00022801"/>
    </source>
</evidence>
<evidence type="ECO:0000259" key="2">
    <source>
        <dbReference type="Pfam" id="PF12697"/>
    </source>
</evidence>
<dbReference type="InterPro" id="IPR029058">
    <property type="entry name" value="AB_hydrolase_fold"/>
</dbReference>
<dbReference type="Gene3D" id="3.40.50.1820">
    <property type="entry name" value="alpha/beta hydrolase"/>
    <property type="match status" value="1"/>
</dbReference>
<dbReference type="PRINTS" id="PR00111">
    <property type="entry name" value="ABHYDROLASE"/>
</dbReference>
<sequence length="273" mass="29002">MSYLAVENDRRIYFEHHRGDARPVVLIHGWGANTRCWGANTRCWDTTAPALKAAGHEVVLVDLRACGRSDKDFEDVSIAALADDVVKVVEHLGLESPVINGWSLGGAVATAAASALGSRAGGLVLTGGASPRYTATDDWPYGGSSEDVEGVLAGAAANRADTFRGVAGAVCATPPSSDVLDWIWGMFLEMGPAGDDSLRDLARTDLRKELGGLDIPILLLHGRDDAFVPFAGAEAVLELNSRARLVPFDACGHAPFLEDRDRYLAELTGFLKS</sequence>
<keyword evidence="1 3" id="KW-0378">Hydrolase</keyword>
<accession>A0ABQ0HQ72</accession>
<gene>
    <name evidence="3" type="ORF">GORBP_039_01330</name>
</gene>
<dbReference type="GO" id="GO:0016787">
    <property type="term" value="F:hydrolase activity"/>
    <property type="evidence" value="ECO:0007669"/>
    <property type="project" value="UniProtKB-KW"/>
</dbReference>
<dbReference type="Proteomes" id="UP000010744">
    <property type="component" value="Unassembled WGS sequence"/>
</dbReference>